<dbReference type="GO" id="GO:0003676">
    <property type="term" value="F:nucleic acid binding"/>
    <property type="evidence" value="ECO:0007669"/>
    <property type="project" value="InterPro"/>
</dbReference>
<organism evidence="6">
    <name type="scientific">Volvox carteri f. nagariensis</name>
    <dbReference type="NCBI Taxonomy" id="3068"/>
    <lineage>
        <taxon>Eukaryota</taxon>
        <taxon>Viridiplantae</taxon>
        <taxon>Chlorophyta</taxon>
        <taxon>core chlorophytes</taxon>
        <taxon>Chlorophyceae</taxon>
        <taxon>CS clade</taxon>
        <taxon>Chlamydomonadales</taxon>
        <taxon>Volvocaceae</taxon>
        <taxon>Volvox</taxon>
    </lineage>
</organism>
<evidence type="ECO:0000259" key="4">
    <source>
        <dbReference type="SMART" id="SM00474"/>
    </source>
</evidence>
<dbReference type="InterPro" id="IPR013083">
    <property type="entry name" value="Znf_RING/FYVE/PHD"/>
</dbReference>
<evidence type="ECO:0000256" key="2">
    <source>
        <dbReference type="ARBA" id="ARBA00022801"/>
    </source>
</evidence>
<proteinExistence type="predicted"/>
<dbReference type="RefSeq" id="XP_002950176.1">
    <property type="nucleotide sequence ID" value="XM_002950130.1"/>
</dbReference>
<dbReference type="PANTHER" id="PTHR13620:SF104">
    <property type="entry name" value="EXONUCLEASE 3'-5' DOMAIN-CONTAINING PROTEIN 2"/>
    <property type="match status" value="1"/>
</dbReference>
<evidence type="ECO:0000256" key="1">
    <source>
        <dbReference type="ARBA" id="ARBA00022722"/>
    </source>
</evidence>
<feature type="region of interest" description="Disordered" evidence="3">
    <location>
        <begin position="655"/>
        <end position="683"/>
    </location>
</feature>
<accession>D8TUL3</accession>
<protein>
    <recommendedName>
        <fullName evidence="4">3'-5' exonuclease domain-containing protein</fullName>
    </recommendedName>
</protein>
<dbReference type="InterPro" id="IPR051132">
    <property type="entry name" value="3-5_Exonuclease_domain"/>
</dbReference>
<dbReference type="CDD" id="cd06141">
    <property type="entry name" value="WRN_exo"/>
    <property type="match status" value="1"/>
</dbReference>
<dbReference type="AlphaFoldDB" id="D8TUL3"/>
<dbReference type="Gene3D" id="3.30.40.10">
    <property type="entry name" value="Zinc/RING finger domain, C3HC4 (zinc finger)"/>
    <property type="match status" value="1"/>
</dbReference>
<dbReference type="STRING" id="3068.D8TUL3"/>
<evidence type="ECO:0000313" key="5">
    <source>
        <dbReference type="EMBL" id="EFJ48844.1"/>
    </source>
</evidence>
<dbReference type="InParanoid" id="D8TUL3"/>
<dbReference type="EMBL" id="GL378338">
    <property type="protein sequence ID" value="EFJ48844.1"/>
    <property type="molecule type" value="Genomic_DNA"/>
</dbReference>
<dbReference type="Proteomes" id="UP000001058">
    <property type="component" value="Unassembled WGS sequence"/>
</dbReference>
<dbReference type="GO" id="GO:0005737">
    <property type="term" value="C:cytoplasm"/>
    <property type="evidence" value="ECO:0007669"/>
    <property type="project" value="TreeGrafter"/>
</dbReference>
<evidence type="ECO:0000256" key="3">
    <source>
        <dbReference type="SAM" id="MobiDB-lite"/>
    </source>
</evidence>
<dbReference type="OrthoDB" id="2250022at2759"/>
<dbReference type="SUPFAM" id="SSF53098">
    <property type="entry name" value="Ribonuclease H-like"/>
    <property type="match status" value="1"/>
</dbReference>
<dbReference type="GeneID" id="9619646"/>
<dbReference type="SMART" id="SM00474">
    <property type="entry name" value="35EXOc"/>
    <property type="match status" value="1"/>
</dbReference>
<dbReference type="Gene3D" id="3.30.420.10">
    <property type="entry name" value="Ribonuclease H-like superfamily/Ribonuclease H"/>
    <property type="match status" value="1"/>
</dbReference>
<name>D8TUL3_VOLCA</name>
<dbReference type="PANTHER" id="PTHR13620">
    <property type="entry name" value="3-5 EXONUCLEASE"/>
    <property type="match status" value="1"/>
</dbReference>
<sequence>MADTAELCLRCHKELITFMTLPCRHRTLCTGCAARVATAPGAQPPVHKTRPPTAELELGMNLKTHFTACICVPAAAAAPPPPPSASPASAGAVSAALSLLAADLGSEEVIGLDAEWEPELQPGVRHRISVVQLASASRCWILQPAGSGSGATHSPCAHQDGPTGSLPLGLQLVPPEPQPGEECSEQARLHAGWLPGEVVRLLSDPRVIKAGVGIQEDVRRLERDFGVQVRGAVDVRLVAQRVHPHCLAGGGSLQALSSALLGRQLDKSPQRSHWGSNGQLDERQVAYAAHDAWLSRELLCELHGRYSRSDVDIRTSGAVLPPQLSMLEFAAPFLDVFNGFKGKRVEKVLGPASGVVAALKTGTATAVGDRGCCAAEEVGGASVSGISGSGCGGGLAGGGAPPRRKEMKLPTRKSVLYENCRLLAPDGAVLCTCGAKKVAWYLERGLARVVSKDPTTIQLKFEPRGRGHADDEYYLSDKENRCCVCGSTGEYLRHSVVPHCYRQHFPASMKSHLSHDIVLMCPPCHKTCSVRDQRRMEALGRTFQAPLGSATAAKFRHDSGLGAVVIPPARRRELEDLLRRHFGVEHVDDALVRQAADVDPRTEDFNWRSHAELVVRALGGRDKLEGFVRGWRQHFLDTMRPRFMPPHWRVDARVANSSAVDEDEEAREEDEAVADGEADETQE</sequence>
<reference evidence="5 6" key="1">
    <citation type="journal article" date="2010" name="Science">
        <title>Genomic analysis of organismal complexity in the multicellular green alga Volvox carteri.</title>
        <authorList>
            <person name="Prochnik S.E."/>
            <person name="Umen J."/>
            <person name="Nedelcu A.M."/>
            <person name="Hallmann A."/>
            <person name="Miller S.M."/>
            <person name="Nishii I."/>
            <person name="Ferris P."/>
            <person name="Kuo A."/>
            <person name="Mitros T."/>
            <person name="Fritz-Laylin L.K."/>
            <person name="Hellsten U."/>
            <person name="Chapman J."/>
            <person name="Simakov O."/>
            <person name="Rensing S.A."/>
            <person name="Terry A."/>
            <person name="Pangilinan J."/>
            <person name="Kapitonov V."/>
            <person name="Jurka J."/>
            <person name="Salamov A."/>
            <person name="Shapiro H."/>
            <person name="Schmutz J."/>
            <person name="Grimwood J."/>
            <person name="Lindquist E."/>
            <person name="Lucas S."/>
            <person name="Grigoriev I.V."/>
            <person name="Schmitt R."/>
            <person name="Kirk D."/>
            <person name="Rokhsar D.S."/>
        </authorList>
    </citation>
    <scope>NUCLEOTIDE SEQUENCE [LARGE SCALE GENOMIC DNA]</scope>
    <source>
        <strain evidence="6">f. Nagariensis / Eve</strain>
    </source>
</reference>
<dbReference type="InterPro" id="IPR036397">
    <property type="entry name" value="RNaseH_sf"/>
</dbReference>
<gene>
    <name evidence="5" type="ORF">VOLCADRAFT_104579</name>
</gene>
<dbReference type="KEGG" id="vcn:VOLCADRAFT_104579"/>
<dbReference type="Pfam" id="PF01612">
    <property type="entry name" value="DNA_pol_A_exo1"/>
    <property type="match status" value="1"/>
</dbReference>
<keyword evidence="1" id="KW-0540">Nuclease</keyword>
<feature type="domain" description="3'-5' exonuclease" evidence="4">
    <location>
        <begin position="88"/>
        <end position="307"/>
    </location>
</feature>
<keyword evidence="2" id="KW-0378">Hydrolase</keyword>
<dbReference type="GO" id="GO:0006139">
    <property type="term" value="P:nucleobase-containing compound metabolic process"/>
    <property type="evidence" value="ECO:0007669"/>
    <property type="project" value="InterPro"/>
</dbReference>
<dbReference type="eggNOG" id="KOG4373">
    <property type="taxonomic scope" value="Eukaryota"/>
</dbReference>
<feature type="compositionally biased region" description="Acidic residues" evidence="3">
    <location>
        <begin position="660"/>
        <end position="683"/>
    </location>
</feature>
<keyword evidence="6" id="KW-1185">Reference proteome</keyword>
<dbReference type="GO" id="GO:0008408">
    <property type="term" value="F:3'-5' exonuclease activity"/>
    <property type="evidence" value="ECO:0007669"/>
    <property type="project" value="InterPro"/>
</dbReference>
<evidence type="ECO:0000313" key="6">
    <source>
        <dbReference type="Proteomes" id="UP000001058"/>
    </source>
</evidence>
<dbReference type="GO" id="GO:0005634">
    <property type="term" value="C:nucleus"/>
    <property type="evidence" value="ECO:0007669"/>
    <property type="project" value="TreeGrafter"/>
</dbReference>
<dbReference type="InterPro" id="IPR002562">
    <property type="entry name" value="3'-5'_exonuclease_dom"/>
</dbReference>
<dbReference type="InterPro" id="IPR012337">
    <property type="entry name" value="RNaseH-like_sf"/>
</dbReference>